<evidence type="ECO:0000313" key="3">
    <source>
        <dbReference type="EMBL" id="CAF4790932.1"/>
    </source>
</evidence>
<dbReference type="Proteomes" id="UP000676336">
    <property type="component" value="Unassembled WGS sequence"/>
</dbReference>
<evidence type="ECO:0000313" key="2">
    <source>
        <dbReference type="EMBL" id="CAF2042190.1"/>
    </source>
</evidence>
<proteinExistence type="predicted"/>
<gene>
    <name evidence="2" type="ORF">MBJ925_LOCUS11574</name>
    <name evidence="3" type="ORF">SMN809_LOCUS46753</name>
</gene>
<name>A0A816NZF0_9BILA</name>
<evidence type="ECO:0000313" key="4">
    <source>
        <dbReference type="Proteomes" id="UP000663824"/>
    </source>
</evidence>
<dbReference type="Pfam" id="PF13517">
    <property type="entry name" value="FG-GAP_3"/>
    <property type="match status" value="2"/>
</dbReference>
<comment type="caution">
    <text evidence="2">The sequence shown here is derived from an EMBL/GenBank/DDBJ whole genome shotgun (WGS) entry which is preliminary data.</text>
</comment>
<evidence type="ECO:0000256" key="1">
    <source>
        <dbReference type="ARBA" id="ARBA00022729"/>
    </source>
</evidence>
<accession>A0A816NZF0</accession>
<dbReference type="AlphaFoldDB" id="A0A816NZF0"/>
<dbReference type="Gene3D" id="2.30.30.100">
    <property type="match status" value="1"/>
</dbReference>
<dbReference type="Proteomes" id="UP000663824">
    <property type="component" value="Unassembled WGS sequence"/>
</dbReference>
<sequence length="273" mass="28878">IVVANSGTNNIGVLLGYVNGTFFNEITYSTGNNSNPVSVAIGDLNKDGRLDITVCNILTENIGVFLGYANEGFVSIAAYRIGESSEPEGIAVGDFNNDTHLDVVVADRGKNEMIILYGSGYGTFLSQANYSTGGNSYPNSVAVGDFNQDHQLDVAIINSGPNSIGIFLGNWNGTFSSITTYFIKDFSSLRSLTIGLFDNDTALDLAVANYGANNIAILLGYGNGSFASPIFFTSGFGSHPSALTFGYSNIHNTTDIFVCNSGYSTIDVLSKTC</sequence>
<organism evidence="2 4">
    <name type="scientific">Rotaria magnacalcarata</name>
    <dbReference type="NCBI Taxonomy" id="392030"/>
    <lineage>
        <taxon>Eukaryota</taxon>
        <taxon>Metazoa</taxon>
        <taxon>Spiralia</taxon>
        <taxon>Gnathifera</taxon>
        <taxon>Rotifera</taxon>
        <taxon>Eurotatoria</taxon>
        <taxon>Bdelloidea</taxon>
        <taxon>Philodinida</taxon>
        <taxon>Philodinidae</taxon>
        <taxon>Rotaria</taxon>
    </lineage>
</organism>
<dbReference type="EMBL" id="CAJOBI010146268">
    <property type="protein sequence ID" value="CAF4790932.1"/>
    <property type="molecule type" value="Genomic_DNA"/>
</dbReference>
<protein>
    <recommendedName>
        <fullName evidence="5">VCBS repeat-containing protein</fullName>
    </recommendedName>
</protein>
<keyword evidence="1" id="KW-0732">Signal</keyword>
<dbReference type="InterPro" id="IPR013517">
    <property type="entry name" value="FG-GAP"/>
</dbReference>
<dbReference type="EMBL" id="CAJNRE010005122">
    <property type="protein sequence ID" value="CAF2042190.1"/>
    <property type="molecule type" value="Genomic_DNA"/>
</dbReference>
<reference evidence="2" key="1">
    <citation type="submission" date="2021-02" db="EMBL/GenBank/DDBJ databases">
        <authorList>
            <person name="Nowell W R."/>
        </authorList>
    </citation>
    <scope>NUCLEOTIDE SEQUENCE</scope>
</reference>
<dbReference type="SUPFAM" id="SSF69318">
    <property type="entry name" value="Integrin alpha N-terminal domain"/>
    <property type="match status" value="1"/>
</dbReference>
<feature type="non-terminal residue" evidence="2">
    <location>
        <position position="1"/>
    </location>
</feature>
<dbReference type="InterPro" id="IPR028994">
    <property type="entry name" value="Integrin_alpha_N"/>
</dbReference>
<dbReference type="Gene3D" id="2.130.10.130">
    <property type="entry name" value="Integrin alpha, N-terminal"/>
    <property type="match status" value="1"/>
</dbReference>
<evidence type="ECO:0008006" key="5">
    <source>
        <dbReference type="Google" id="ProtNLM"/>
    </source>
</evidence>
<dbReference type="PANTHER" id="PTHR46580">
    <property type="entry name" value="SENSOR KINASE-RELATED"/>
    <property type="match status" value="1"/>
</dbReference>